<evidence type="ECO:0000256" key="1">
    <source>
        <dbReference type="SAM" id="MobiDB-lite"/>
    </source>
</evidence>
<dbReference type="RefSeq" id="WP_214056710.1">
    <property type="nucleotide sequence ID" value="NZ_BAAAHS010000053.1"/>
</dbReference>
<keyword evidence="4" id="KW-1185">Reference proteome</keyword>
<keyword evidence="2" id="KW-0812">Transmembrane</keyword>
<name>A0ABX8ELE7_9ACTN</name>
<dbReference type="EMBL" id="CP075371">
    <property type="protein sequence ID" value="QVT81321.1"/>
    <property type="molecule type" value="Genomic_DNA"/>
</dbReference>
<evidence type="ECO:0000313" key="4">
    <source>
        <dbReference type="Proteomes" id="UP000679307"/>
    </source>
</evidence>
<feature type="region of interest" description="Disordered" evidence="1">
    <location>
        <begin position="166"/>
        <end position="199"/>
    </location>
</feature>
<accession>A0ABX8ELE7</accession>
<gene>
    <name evidence="3" type="ORF">ENKNEFLB_03729</name>
</gene>
<protein>
    <submittedName>
        <fullName evidence="3">Uncharacterized protein</fullName>
    </submittedName>
</protein>
<evidence type="ECO:0000256" key="2">
    <source>
        <dbReference type="SAM" id="Phobius"/>
    </source>
</evidence>
<feature type="transmembrane region" description="Helical" evidence="2">
    <location>
        <begin position="16"/>
        <end position="41"/>
    </location>
</feature>
<dbReference type="Proteomes" id="UP000679307">
    <property type="component" value="Chromosome"/>
</dbReference>
<organism evidence="3 4">
    <name type="scientific">Nocardioides aquaticus</name>
    <dbReference type="NCBI Taxonomy" id="160826"/>
    <lineage>
        <taxon>Bacteria</taxon>
        <taxon>Bacillati</taxon>
        <taxon>Actinomycetota</taxon>
        <taxon>Actinomycetes</taxon>
        <taxon>Propionibacteriales</taxon>
        <taxon>Nocardioidaceae</taxon>
        <taxon>Nocardioides</taxon>
    </lineage>
</organism>
<keyword evidence="2" id="KW-1133">Transmembrane helix</keyword>
<proteinExistence type="predicted"/>
<evidence type="ECO:0000313" key="3">
    <source>
        <dbReference type="EMBL" id="QVT81321.1"/>
    </source>
</evidence>
<sequence length="199" mass="21934">MTAFSRWLEQLSTLQVLLLLVAVVFGASVLAAVLGGVLVRLGKRRPAVVERVSNLAMAVIKLFRRPLTVVVLDEVAAVIQTGHYTKNISAALLENHDELKALVTEKVRDDPNSRLVKKLPGYEAIVSEVSETTLRVIIEMLSDPRMDELVSDVLRNNLEQIKRAVRDREHEKVGELAPADPIPATAPVPTTFRAPRPPP</sequence>
<keyword evidence="2" id="KW-0472">Membrane</keyword>
<reference evidence="3 4" key="1">
    <citation type="submission" date="2021-05" db="EMBL/GenBank/DDBJ databases">
        <title>Complete genome of Nocardioides aquaticus KCTC 9944T isolated from meromictic and hypersaline Ekho Lake, Antarctica.</title>
        <authorList>
            <person name="Hwang K."/>
            <person name="Kim K.M."/>
            <person name="Choe H."/>
        </authorList>
    </citation>
    <scope>NUCLEOTIDE SEQUENCE [LARGE SCALE GENOMIC DNA]</scope>
    <source>
        <strain evidence="3 4">KCTC 9944</strain>
    </source>
</reference>